<protein>
    <submittedName>
        <fullName evidence="2">Uncharacterized protein</fullName>
    </submittedName>
</protein>
<evidence type="ECO:0000313" key="2">
    <source>
        <dbReference type="EMBL" id="PBK72228.1"/>
    </source>
</evidence>
<gene>
    <name evidence="2" type="ORF">ARMSODRAFT_1016206</name>
</gene>
<name>A0A2H3C1N9_9AGAR</name>
<sequence>MTKPATGSKIEEVKDTAKNGWIYPISVVTPVIKYVPHSNISAILTSNQPQMESHNRYTVFAISNVSDDEASEGAESPTSDLSTSSTDNHLTSSSLRVKVPGNKLSTIVVPIITAARRPDGAGELDPNSPPDQVAPRAETTAARKLIVITLPQDLTDKSQG</sequence>
<reference evidence="3" key="1">
    <citation type="journal article" date="2017" name="Nat. Ecol. Evol.">
        <title>Genome expansion and lineage-specific genetic innovations in the forest pathogenic fungi Armillaria.</title>
        <authorList>
            <person name="Sipos G."/>
            <person name="Prasanna A.N."/>
            <person name="Walter M.C."/>
            <person name="O'Connor E."/>
            <person name="Balint B."/>
            <person name="Krizsan K."/>
            <person name="Kiss B."/>
            <person name="Hess J."/>
            <person name="Varga T."/>
            <person name="Slot J."/>
            <person name="Riley R."/>
            <person name="Boka B."/>
            <person name="Rigling D."/>
            <person name="Barry K."/>
            <person name="Lee J."/>
            <person name="Mihaltcheva S."/>
            <person name="LaButti K."/>
            <person name="Lipzen A."/>
            <person name="Waldron R."/>
            <person name="Moloney N.M."/>
            <person name="Sperisen C."/>
            <person name="Kredics L."/>
            <person name="Vagvoelgyi C."/>
            <person name="Patrignani A."/>
            <person name="Fitzpatrick D."/>
            <person name="Nagy I."/>
            <person name="Doyle S."/>
            <person name="Anderson J.B."/>
            <person name="Grigoriev I.V."/>
            <person name="Gueldener U."/>
            <person name="Muensterkoetter M."/>
            <person name="Nagy L.G."/>
        </authorList>
    </citation>
    <scope>NUCLEOTIDE SEQUENCE [LARGE SCALE GENOMIC DNA]</scope>
    <source>
        <strain evidence="3">28-4</strain>
    </source>
</reference>
<feature type="region of interest" description="Disordered" evidence="1">
    <location>
        <begin position="67"/>
        <end position="94"/>
    </location>
</feature>
<dbReference type="Proteomes" id="UP000218334">
    <property type="component" value="Unassembled WGS sequence"/>
</dbReference>
<feature type="region of interest" description="Disordered" evidence="1">
    <location>
        <begin position="117"/>
        <end position="138"/>
    </location>
</feature>
<organism evidence="2 3">
    <name type="scientific">Armillaria solidipes</name>
    <dbReference type="NCBI Taxonomy" id="1076256"/>
    <lineage>
        <taxon>Eukaryota</taxon>
        <taxon>Fungi</taxon>
        <taxon>Dikarya</taxon>
        <taxon>Basidiomycota</taxon>
        <taxon>Agaricomycotina</taxon>
        <taxon>Agaricomycetes</taxon>
        <taxon>Agaricomycetidae</taxon>
        <taxon>Agaricales</taxon>
        <taxon>Marasmiineae</taxon>
        <taxon>Physalacriaceae</taxon>
        <taxon>Armillaria</taxon>
    </lineage>
</organism>
<evidence type="ECO:0000256" key="1">
    <source>
        <dbReference type="SAM" id="MobiDB-lite"/>
    </source>
</evidence>
<accession>A0A2H3C1N9</accession>
<dbReference type="EMBL" id="KZ293422">
    <property type="protein sequence ID" value="PBK72228.1"/>
    <property type="molecule type" value="Genomic_DNA"/>
</dbReference>
<evidence type="ECO:0000313" key="3">
    <source>
        <dbReference type="Proteomes" id="UP000218334"/>
    </source>
</evidence>
<proteinExistence type="predicted"/>
<keyword evidence="3" id="KW-1185">Reference proteome</keyword>
<dbReference type="STRING" id="1076256.A0A2H3C1N9"/>
<dbReference type="AlphaFoldDB" id="A0A2H3C1N9"/>
<feature type="compositionally biased region" description="Low complexity" evidence="1">
    <location>
        <begin position="76"/>
        <end position="94"/>
    </location>
</feature>